<keyword evidence="2" id="KW-1185">Reference proteome</keyword>
<dbReference type="AlphaFoldDB" id="A0A922L786"/>
<reference evidence="1" key="2">
    <citation type="journal article" date="2022" name="Res Sq">
        <title>Comparative Genomics Reveals Insights into the Divergent Evolution of Astigmatic Mites and Household Pest Adaptations.</title>
        <authorList>
            <person name="Xiong Q."/>
            <person name="Wan A.T.-Y."/>
            <person name="Liu X.-Y."/>
            <person name="Fung C.S.-H."/>
            <person name="Xiao X."/>
            <person name="Malainual N."/>
            <person name="Hou J."/>
            <person name="Wang L."/>
            <person name="Wang M."/>
            <person name="Yang K."/>
            <person name="Cui Y."/>
            <person name="Leung E."/>
            <person name="Nong W."/>
            <person name="Shin S.-K."/>
            <person name="Au S."/>
            <person name="Jeong K.Y."/>
            <person name="Chew F.T."/>
            <person name="Hui J."/>
            <person name="Leung T.F."/>
            <person name="Tungtrongchitr A."/>
            <person name="Zhong N."/>
            <person name="Liu Z."/>
            <person name="Tsui S."/>
        </authorList>
    </citation>
    <scope>NUCLEOTIDE SEQUENCE</scope>
    <source>
        <strain evidence="1">Derf</strain>
        <tissue evidence="1">Whole organism</tissue>
    </source>
</reference>
<protein>
    <submittedName>
        <fullName evidence="1">Uncharacterized protein</fullName>
    </submittedName>
</protein>
<reference evidence="1" key="1">
    <citation type="submission" date="2013-05" db="EMBL/GenBank/DDBJ databases">
        <authorList>
            <person name="Yim A.K.Y."/>
            <person name="Chan T.F."/>
            <person name="Ji K.M."/>
            <person name="Liu X.Y."/>
            <person name="Zhou J.W."/>
            <person name="Li R.Q."/>
            <person name="Yang K.Y."/>
            <person name="Li J."/>
            <person name="Li M."/>
            <person name="Law P.T.W."/>
            <person name="Wu Y.L."/>
            <person name="Cai Z.L."/>
            <person name="Qin H."/>
            <person name="Bao Y."/>
            <person name="Leung R.K.K."/>
            <person name="Ng P.K.S."/>
            <person name="Zou J."/>
            <person name="Zhong X.J."/>
            <person name="Ran P.X."/>
            <person name="Zhong N.S."/>
            <person name="Liu Z.G."/>
            <person name="Tsui S.K.W."/>
        </authorList>
    </citation>
    <scope>NUCLEOTIDE SEQUENCE</scope>
    <source>
        <strain evidence="1">Derf</strain>
        <tissue evidence="1">Whole organism</tissue>
    </source>
</reference>
<dbReference type="EMBL" id="ASGP02000002">
    <property type="protein sequence ID" value="KAH9522444.1"/>
    <property type="molecule type" value="Genomic_DNA"/>
</dbReference>
<sequence>MRKIHSYLVNILEIESGIKPVGEIRDHGIFILEKDNGMHITIDFYLHDRQLVLDHKDWIGEHMLMVIG</sequence>
<organism evidence="1 2">
    <name type="scientific">Dermatophagoides farinae</name>
    <name type="common">American house dust mite</name>
    <dbReference type="NCBI Taxonomy" id="6954"/>
    <lineage>
        <taxon>Eukaryota</taxon>
        <taxon>Metazoa</taxon>
        <taxon>Ecdysozoa</taxon>
        <taxon>Arthropoda</taxon>
        <taxon>Chelicerata</taxon>
        <taxon>Arachnida</taxon>
        <taxon>Acari</taxon>
        <taxon>Acariformes</taxon>
        <taxon>Sarcoptiformes</taxon>
        <taxon>Astigmata</taxon>
        <taxon>Psoroptidia</taxon>
        <taxon>Analgoidea</taxon>
        <taxon>Pyroglyphidae</taxon>
        <taxon>Dermatophagoidinae</taxon>
        <taxon>Dermatophagoides</taxon>
    </lineage>
</organism>
<accession>A0A922L786</accession>
<comment type="caution">
    <text evidence="1">The sequence shown here is derived from an EMBL/GenBank/DDBJ whole genome shotgun (WGS) entry which is preliminary data.</text>
</comment>
<dbReference type="Proteomes" id="UP000790347">
    <property type="component" value="Unassembled WGS sequence"/>
</dbReference>
<evidence type="ECO:0000313" key="2">
    <source>
        <dbReference type="Proteomes" id="UP000790347"/>
    </source>
</evidence>
<name>A0A922L786_DERFA</name>
<gene>
    <name evidence="1" type="ORF">DERF_006013</name>
</gene>
<evidence type="ECO:0000313" key="1">
    <source>
        <dbReference type="EMBL" id="KAH9522444.1"/>
    </source>
</evidence>
<proteinExistence type="predicted"/>